<evidence type="ECO:0000313" key="3">
    <source>
        <dbReference type="EMBL" id="JAD84731.1"/>
    </source>
</evidence>
<evidence type="ECO:0000256" key="1">
    <source>
        <dbReference type="SAM" id="MobiDB-lite"/>
    </source>
</evidence>
<dbReference type="FunFam" id="2.40.50.90:FF:000010">
    <property type="entry name" value="Ribonuclease"/>
    <property type="match status" value="1"/>
</dbReference>
<sequence>MIEDRDTSGGKSKGQGTGTMLIVTLVDAETETSINATMLEEGLARLERSKRWDTRERKTALQNLEQFQEKAKKERLRIWQYGDVESDEEEQAPAARKPAGRR</sequence>
<protein>
    <recommendedName>
        <fullName evidence="2">TNase-like domain-containing protein</fullName>
    </recommendedName>
</protein>
<dbReference type="Pfam" id="PF00565">
    <property type="entry name" value="SNase"/>
    <property type="match status" value="1"/>
</dbReference>
<dbReference type="Gene3D" id="2.40.50.90">
    <property type="match status" value="1"/>
</dbReference>
<feature type="region of interest" description="Disordered" evidence="1">
    <location>
        <begin position="83"/>
        <end position="102"/>
    </location>
</feature>
<dbReference type="SUPFAM" id="SSF50199">
    <property type="entry name" value="Staphylococcal nuclease"/>
    <property type="match status" value="1"/>
</dbReference>
<name>A0A0A9DA86_ARUDO</name>
<proteinExistence type="predicted"/>
<reference evidence="3" key="1">
    <citation type="submission" date="2014-09" db="EMBL/GenBank/DDBJ databases">
        <authorList>
            <person name="Magalhaes I.L.F."/>
            <person name="Oliveira U."/>
            <person name="Santos F.R."/>
            <person name="Vidigal T.H.D.A."/>
            <person name="Brescovit A.D."/>
            <person name="Santos A.J."/>
        </authorList>
    </citation>
    <scope>NUCLEOTIDE SEQUENCE</scope>
    <source>
        <tissue evidence="3">Shoot tissue taken approximately 20 cm above the soil surface</tissue>
    </source>
</reference>
<dbReference type="InterPro" id="IPR035437">
    <property type="entry name" value="SNase_OB-fold_sf"/>
</dbReference>
<dbReference type="AlphaFoldDB" id="A0A0A9DA86"/>
<dbReference type="EMBL" id="GBRH01213164">
    <property type="protein sequence ID" value="JAD84731.1"/>
    <property type="molecule type" value="Transcribed_RNA"/>
</dbReference>
<reference evidence="3" key="2">
    <citation type="journal article" date="2015" name="Data Brief">
        <title>Shoot transcriptome of the giant reed, Arundo donax.</title>
        <authorList>
            <person name="Barrero R.A."/>
            <person name="Guerrero F.D."/>
            <person name="Moolhuijzen P."/>
            <person name="Goolsby J.A."/>
            <person name="Tidwell J."/>
            <person name="Bellgard S.E."/>
            <person name="Bellgard M.I."/>
        </authorList>
    </citation>
    <scope>NUCLEOTIDE SEQUENCE</scope>
    <source>
        <tissue evidence="3">Shoot tissue taken approximately 20 cm above the soil surface</tissue>
    </source>
</reference>
<accession>A0A0A9DA86</accession>
<dbReference type="InterPro" id="IPR016071">
    <property type="entry name" value="Staphylococal_nuclease_OB-fold"/>
</dbReference>
<evidence type="ECO:0000259" key="2">
    <source>
        <dbReference type="Pfam" id="PF00565"/>
    </source>
</evidence>
<organism evidence="3">
    <name type="scientific">Arundo donax</name>
    <name type="common">Giant reed</name>
    <name type="synonym">Donax arundinaceus</name>
    <dbReference type="NCBI Taxonomy" id="35708"/>
    <lineage>
        <taxon>Eukaryota</taxon>
        <taxon>Viridiplantae</taxon>
        <taxon>Streptophyta</taxon>
        <taxon>Embryophyta</taxon>
        <taxon>Tracheophyta</taxon>
        <taxon>Spermatophyta</taxon>
        <taxon>Magnoliopsida</taxon>
        <taxon>Liliopsida</taxon>
        <taxon>Poales</taxon>
        <taxon>Poaceae</taxon>
        <taxon>PACMAD clade</taxon>
        <taxon>Arundinoideae</taxon>
        <taxon>Arundineae</taxon>
        <taxon>Arundo</taxon>
    </lineage>
</organism>
<feature type="domain" description="TNase-like" evidence="2">
    <location>
        <begin position="26"/>
        <end position="80"/>
    </location>
</feature>